<evidence type="ECO:0000256" key="5">
    <source>
        <dbReference type="ARBA" id="ARBA00022801"/>
    </source>
</evidence>
<evidence type="ECO:0000313" key="11">
    <source>
        <dbReference type="EMBL" id="NEN23057.1"/>
    </source>
</evidence>
<dbReference type="RefSeq" id="WP_163283884.1">
    <property type="nucleotide sequence ID" value="NZ_JAAGVY010000007.1"/>
</dbReference>
<comment type="similarity">
    <text evidence="1">Belongs to the peptidase M43B family.</text>
</comment>
<evidence type="ECO:0000256" key="2">
    <source>
        <dbReference type="ARBA" id="ARBA00022670"/>
    </source>
</evidence>
<dbReference type="PANTHER" id="PTHR47466">
    <property type="match status" value="1"/>
</dbReference>
<keyword evidence="3" id="KW-0479">Metal-binding</keyword>
<evidence type="ECO:0000256" key="4">
    <source>
        <dbReference type="ARBA" id="ARBA00022729"/>
    </source>
</evidence>
<dbReference type="AlphaFoldDB" id="A0A7K3WN30"/>
<feature type="chain" id="PRO_5029574298" description="Peptidase M43 pregnancy-associated plasma-A domain-containing protein" evidence="9">
    <location>
        <begin position="24"/>
        <end position="285"/>
    </location>
</feature>
<keyword evidence="8" id="KW-1015">Disulfide bond</keyword>
<keyword evidence="7" id="KW-0482">Metalloprotease</keyword>
<evidence type="ECO:0000256" key="7">
    <source>
        <dbReference type="ARBA" id="ARBA00023049"/>
    </source>
</evidence>
<dbReference type="SUPFAM" id="SSF55486">
    <property type="entry name" value="Metalloproteases ('zincins'), catalytic domain"/>
    <property type="match status" value="1"/>
</dbReference>
<dbReference type="InterPro" id="IPR024079">
    <property type="entry name" value="MetalloPept_cat_dom_sf"/>
</dbReference>
<organism evidence="11 12">
    <name type="scientific">Cryomorpha ignava</name>
    <dbReference type="NCBI Taxonomy" id="101383"/>
    <lineage>
        <taxon>Bacteria</taxon>
        <taxon>Pseudomonadati</taxon>
        <taxon>Bacteroidota</taxon>
        <taxon>Flavobacteriia</taxon>
        <taxon>Flavobacteriales</taxon>
        <taxon>Cryomorphaceae</taxon>
        <taxon>Cryomorpha</taxon>
    </lineage>
</organism>
<proteinExistence type="inferred from homology"/>
<dbReference type="Pfam" id="PF05572">
    <property type="entry name" value="Peptidase_M43"/>
    <property type="match status" value="1"/>
</dbReference>
<evidence type="ECO:0000256" key="6">
    <source>
        <dbReference type="ARBA" id="ARBA00022833"/>
    </source>
</evidence>
<evidence type="ECO:0000256" key="9">
    <source>
        <dbReference type="SAM" id="SignalP"/>
    </source>
</evidence>
<reference evidence="11 12" key="1">
    <citation type="submission" date="2020-02" db="EMBL/GenBank/DDBJ databases">
        <title>Out from the shadows clarifying the taxonomy of the family Cryomorphaceae and related taxa by utilizing the GTDB taxonomic framework.</title>
        <authorList>
            <person name="Bowman J.P."/>
        </authorList>
    </citation>
    <scope>NUCLEOTIDE SEQUENCE [LARGE SCALE GENOMIC DNA]</scope>
    <source>
        <strain evidence="11 12">QSSC 1-22</strain>
    </source>
</reference>
<evidence type="ECO:0000313" key="12">
    <source>
        <dbReference type="Proteomes" id="UP000486602"/>
    </source>
</evidence>
<dbReference type="InterPro" id="IPR008754">
    <property type="entry name" value="Peptidase_M43"/>
</dbReference>
<feature type="domain" description="Peptidase M43 pregnancy-associated plasma-A" evidence="10">
    <location>
        <begin position="169"/>
        <end position="275"/>
    </location>
</feature>
<dbReference type="PANTHER" id="PTHR47466:SF1">
    <property type="entry name" value="METALLOPROTEASE MEP1 (AFU_ORTHOLOGUE AFUA_1G07730)-RELATED"/>
    <property type="match status" value="1"/>
</dbReference>
<keyword evidence="4 9" id="KW-0732">Signal</keyword>
<sequence>MRQVLLIATFLSILFLCSTHTFAQTDFRCGTVIPHDYLESQKRAMPGYFGCEQINRVNRKISVLFQVIRDSVGGTGVTDANLEQSINRLNEIWAPTGISFEFCERRNLDNHQFNEFVQLTDGEDMEAMYYEPNVINVFISATVNTISQGDVAGYAYPPGGKDIVHVKKSSMQDPEFPVLIHEMGHFLGLLHTFETSTGAELADGSNCTSAGDLICDTEASPTNNPADFSGTNCNYIGMPAADAMGNFYVPPSKNFMSYSGCGCEFTKQQYNRMVEQYLQIRNYLW</sequence>
<evidence type="ECO:0000256" key="3">
    <source>
        <dbReference type="ARBA" id="ARBA00022723"/>
    </source>
</evidence>
<comment type="caution">
    <text evidence="11">The sequence shown here is derived from an EMBL/GenBank/DDBJ whole genome shotgun (WGS) entry which is preliminary data.</text>
</comment>
<gene>
    <name evidence="11" type="ORF">G3O08_06035</name>
</gene>
<accession>A0A7K3WN30</accession>
<evidence type="ECO:0000259" key="10">
    <source>
        <dbReference type="Pfam" id="PF05572"/>
    </source>
</evidence>
<dbReference type="GO" id="GO:0006508">
    <property type="term" value="P:proteolysis"/>
    <property type="evidence" value="ECO:0007669"/>
    <property type="project" value="UniProtKB-KW"/>
</dbReference>
<name>A0A7K3WN30_9FLAO</name>
<keyword evidence="12" id="KW-1185">Reference proteome</keyword>
<dbReference type="Gene3D" id="3.40.390.10">
    <property type="entry name" value="Collagenase (Catalytic Domain)"/>
    <property type="match status" value="1"/>
</dbReference>
<dbReference type="GO" id="GO:0046872">
    <property type="term" value="F:metal ion binding"/>
    <property type="evidence" value="ECO:0007669"/>
    <property type="project" value="UniProtKB-KW"/>
</dbReference>
<dbReference type="GO" id="GO:0008237">
    <property type="term" value="F:metallopeptidase activity"/>
    <property type="evidence" value="ECO:0007669"/>
    <property type="project" value="UniProtKB-KW"/>
</dbReference>
<keyword evidence="2" id="KW-0645">Protease</keyword>
<feature type="signal peptide" evidence="9">
    <location>
        <begin position="1"/>
        <end position="23"/>
    </location>
</feature>
<protein>
    <recommendedName>
        <fullName evidence="10">Peptidase M43 pregnancy-associated plasma-A domain-containing protein</fullName>
    </recommendedName>
</protein>
<evidence type="ECO:0000256" key="8">
    <source>
        <dbReference type="ARBA" id="ARBA00023157"/>
    </source>
</evidence>
<keyword evidence="6" id="KW-0862">Zinc</keyword>
<keyword evidence="5" id="KW-0378">Hydrolase</keyword>
<evidence type="ECO:0000256" key="1">
    <source>
        <dbReference type="ARBA" id="ARBA00008721"/>
    </source>
</evidence>
<dbReference type="EMBL" id="JAAGVY010000007">
    <property type="protein sequence ID" value="NEN23057.1"/>
    <property type="molecule type" value="Genomic_DNA"/>
</dbReference>
<dbReference type="Proteomes" id="UP000486602">
    <property type="component" value="Unassembled WGS sequence"/>
</dbReference>